<keyword evidence="5 9" id="KW-1133">Transmembrane helix</keyword>
<keyword evidence="7" id="KW-0131">Cell cycle</keyword>
<evidence type="ECO:0000256" key="7">
    <source>
        <dbReference type="ARBA" id="ARBA00023306"/>
    </source>
</evidence>
<dbReference type="Proteomes" id="UP000030982">
    <property type="component" value="Unassembled WGS sequence"/>
</dbReference>
<keyword evidence="2" id="KW-1003">Cell membrane</keyword>
<feature type="compositionally biased region" description="Basic and acidic residues" evidence="8">
    <location>
        <begin position="1"/>
        <end position="11"/>
    </location>
</feature>
<comment type="caution">
    <text evidence="11">The sequence shown here is derived from an EMBL/GenBank/DDBJ whole genome shotgun (WGS) entry which is preliminary data.</text>
</comment>
<feature type="domain" description="POTRA" evidence="10">
    <location>
        <begin position="104"/>
        <end position="172"/>
    </location>
</feature>
<feature type="transmembrane region" description="Helical" evidence="9">
    <location>
        <begin position="80"/>
        <end position="105"/>
    </location>
</feature>
<dbReference type="PANTHER" id="PTHR37820">
    <property type="entry name" value="CELL DIVISION PROTEIN DIVIB"/>
    <property type="match status" value="1"/>
</dbReference>
<dbReference type="STRING" id="1338436.LK10_10095"/>
<name>A0A0B2AIS7_9MICC</name>
<dbReference type="GO" id="GO:0005886">
    <property type="term" value="C:plasma membrane"/>
    <property type="evidence" value="ECO:0007669"/>
    <property type="project" value="TreeGrafter"/>
</dbReference>
<proteinExistence type="predicted"/>
<keyword evidence="3" id="KW-0132">Cell division</keyword>
<evidence type="ECO:0000259" key="10">
    <source>
        <dbReference type="PROSITE" id="PS51779"/>
    </source>
</evidence>
<sequence length="305" mass="32187">MLHPVGDRREEPDEEAPTRPSRSREQATTARREPAKGRQSLNPARLLGRRAPEAGRAASTESPDVLAFPVPRAKRVRRRVVLAVVSLAAVVAAVMGLVLFTPVLAVHTITVEGTKMLTPAQVQAALAPLKGKPLPLVAPSDVSRLVAPIVQVKSVESRAVPPNTLLVTVVERVPVALVKQADGFSVVDGDGVQIATAKDPSAYPVPVIDPQGAHMSHDTFLAVTGVLSALPADVLGQLATASASSVDSVQLKLSNGQTVVWGNSQDRDLKAKVLEALMKSAQNPPQGQAPVNVFDVSTPWHPVTR</sequence>
<dbReference type="EMBL" id="JTDL01000104">
    <property type="protein sequence ID" value="KHL03188.1"/>
    <property type="molecule type" value="Genomic_DNA"/>
</dbReference>
<evidence type="ECO:0000256" key="8">
    <source>
        <dbReference type="SAM" id="MobiDB-lite"/>
    </source>
</evidence>
<dbReference type="InterPro" id="IPR050487">
    <property type="entry name" value="FtsQ_DivIB"/>
</dbReference>
<dbReference type="InterPro" id="IPR005548">
    <property type="entry name" value="Cell_div_FtsQ/DivIB_C"/>
</dbReference>
<keyword evidence="12" id="KW-1185">Reference proteome</keyword>
<dbReference type="PANTHER" id="PTHR37820:SF1">
    <property type="entry name" value="CELL DIVISION PROTEIN FTSQ"/>
    <property type="match status" value="1"/>
</dbReference>
<keyword evidence="6 9" id="KW-0472">Membrane</keyword>
<feature type="region of interest" description="Disordered" evidence="8">
    <location>
        <begin position="1"/>
        <end position="62"/>
    </location>
</feature>
<evidence type="ECO:0000313" key="12">
    <source>
        <dbReference type="Proteomes" id="UP000030982"/>
    </source>
</evidence>
<accession>A0A0B2AIS7</accession>
<evidence type="ECO:0000256" key="6">
    <source>
        <dbReference type="ARBA" id="ARBA00023136"/>
    </source>
</evidence>
<dbReference type="Pfam" id="PF08478">
    <property type="entry name" value="POTRA_1"/>
    <property type="match status" value="1"/>
</dbReference>
<evidence type="ECO:0000256" key="3">
    <source>
        <dbReference type="ARBA" id="ARBA00022618"/>
    </source>
</evidence>
<keyword evidence="4 9" id="KW-0812">Transmembrane</keyword>
<dbReference type="Gene3D" id="3.10.20.310">
    <property type="entry name" value="membrane protein fhac"/>
    <property type="match status" value="1"/>
</dbReference>
<reference evidence="11 12" key="1">
    <citation type="submission" date="2014-09" db="EMBL/GenBank/DDBJ databases">
        <title>Genome sequence of Sinomonas sp. MUSC 117.</title>
        <authorList>
            <person name="Lee L.-H."/>
        </authorList>
    </citation>
    <scope>NUCLEOTIDE SEQUENCE [LARGE SCALE GENOMIC DNA]</scope>
    <source>
        <strain evidence="11 12">MUSC 117</strain>
    </source>
</reference>
<protein>
    <recommendedName>
        <fullName evidence="10">POTRA domain-containing protein</fullName>
    </recommendedName>
</protein>
<dbReference type="GO" id="GO:0051301">
    <property type="term" value="P:cell division"/>
    <property type="evidence" value="ECO:0007669"/>
    <property type="project" value="UniProtKB-KW"/>
</dbReference>
<evidence type="ECO:0000256" key="5">
    <source>
        <dbReference type="ARBA" id="ARBA00022989"/>
    </source>
</evidence>
<evidence type="ECO:0000256" key="9">
    <source>
        <dbReference type="SAM" id="Phobius"/>
    </source>
</evidence>
<organism evidence="11 12">
    <name type="scientific">Sinomonas humi</name>
    <dbReference type="NCBI Taxonomy" id="1338436"/>
    <lineage>
        <taxon>Bacteria</taxon>
        <taxon>Bacillati</taxon>
        <taxon>Actinomycetota</taxon>
        <taxon>Actinomycetes</taxon>
        <taxon>Micrococcales</taxon>
        <taxon>Micrococcaceae</taxon>
        <taxon>Sinomonas</taxon>
    </lineage>
</organism>
<feature type="compositionally biased region" description="Basic and acidic residues" evidence="8">
    <location>
        <begin position="22"/>
        <end position="36"/>
    </location>
</feature>
<comment type="subcellular location">
    <subcellularLocation>
        <location evidence="1">Membrane</location>
    </subcellularLocation>
</comment>
<dbReference type="AlphaFoldDB" id="A0A0B2AIS7"/>
<evidence type="ECO:0000256" key="1">
    <source>
        <dbReference type="ARBA" id="ARBA00004370"/>
    </source>
</evidence>
<dbReference type="InterPro" id="IPR013685">
    <property type="entry name" value="POTRA_FtsQ_type"/>
</dbReference>
<evidence type="ECO:0000313" key="11">
    <source>
        <dbReference type="EMBL" id="KHL03188.1"/>
    </source>
</evidence>
<dbReference type="InterPro" id="IPR034746">
    <property type="entry name" value="POTRA"/>
</dbReference>
<evidence type="ECO:0000256" key="4">
    <source>
        <dbReference type="ARBA" id="ARBA00022692"/>
    </source>
</evidence>
<evidence type="ECO:0000256" key="2">
    <source>
        <dbReference type="ARBA" id="ARBA00022475"/>
    </source>
</evidence>
<dbReference type="PROSITE" id="PS51779">
    <property type="entry name" value="POTRA"/>
    <property type="match status" value="1"/>
</dbReference>
<gene>
    <name evidence="11" type="ORF">LK10_10095</name>
</gene>
<dbReference type="Pfam" id="PF03799">
    <property type="entry name" value="FtsQ_DivIB_C"/>
    <property type="match status" value="1"/>
</dbReference>